<sequence length="50" mass="5843">MERPSRVPKLLEGSAFPRNYSPGLSKRHCEYTEKNTYLLQGQEGFRYGSY</sequence>
<reference evidence="2 3" key="1">
    <citation type="submission" date="2019-04" db="EMBL/GenBank/DDBJ databases">
        <authorList>
            <person name="Alioto T."/>
            <person name="Alioto T."/>
        </authorList>
    </citation>
    <scope>NUCLEOTIDE SEQUENCE [LARGE SCALE GENOMIC DNA]</scope>
</reference>
<dbReference type="EMBL" id="CABDUW010000732">
    <property type="protein sequence ID" value="VTJ74272.1"/>
    <property type="molecule type" value="Genomic_DNA"/>
</dbReference>
<dbReference type="Proteomes" id="UP000335636">
    <property type="component" value="Unassembled WGS sequence"/>
</dbReference>
<dbReference type="AlphaFoldDB" id="A0A5E4C082"/>
<reference evidence="1" key="2">
    <citation type="submission" date="2020-08" db="EMBL/GenBank/DDBJ databases">
        <authorList>
            <person name="Shumante A."/>
            <person name="Zimin A.V."/>
            <person name="Puiu D."/>
            <person name="Salzberg S.L."/>
        </authorList>
    </citation>
    <scope>NUCLEOTIDE SEQUENCE</scope>
    <source>
        <strain evidence="1">WC2-LM</strain>
        <tissue evidence="1">Liver</tissue>
    </source>
</reference>
<gene>
    <name evidence="1" type="ORF">GHT09_001987</name>
    <name evidence="2" type="ORF">MONAX_5E044159</name>
</gene>
<proteinExistence type="predicted"/>
<evidence type="ECO:0000313" key="1">
    <source>
        <dbReference type="EMBL" id="KAF7466750.1"/>
    </source>
</evidence>
<name>A0A5E4C082_MARMO</name>
<protein>
    <submittedName>
        <fullName evidence="2">Uncharacterized protein</fullName>
    </submittedName>
</protein>
<dbReference type="EMBL" id="WJEC01007833">
    <property type="protein sequence ID" value="KAF7466750.1"/>
    <property type="molecule type" value="Genomic_DNA"/>
</dbReference>
<evidence type="ECO:0000313" key="3">
    <source>
        <dbReference type="Proteomes" id="UP000335636"/>
    </source>
</evidence>
<organism evidence="2 3">
    <name type="scientific">Marmota monax</name>
    <name type="common">Woodchuck</name>
    <dbReference type="NCBI Taxonomy" id="9995"/>
    <lineage>
        <taxon>Eukaryota</taxon>
        <taxon>Metazoa</taxon>
        <taxon>Chordata</taxon>
        <taxon>Craniata</taxon>
        <taxon>Vertebrata</taxon>
        <taxon>Euteleostomi</taxon>
        <taxon>Mammalia</taxon>
        <taxon>Eutheria</taxon>
        <taxon>Euarchontoglires</taxon>
        <taxon>Glires</taxon>
        <taxon>Rodentia</taxon>
        <taxon>Sciuromorpha</taxon>
        <taxon>Sciuridae</taxon>
        <taxon>Xerinae</taxon>
        <taxon>Marmotini</taxon>
        <taxon>Marmota</taxon>
    </lineage>
</organism>
<evidence type="ECO:0000313" key="2">
    <source>
        <dbReference type="EMBL" id="VTJ74272.1"/>
    </source>
</evidence>
<accession>A0A5E4C082</accession>
<keyword evidence="3" id="KW-1185">Reference proteome</keyword>
<dbReference type="Proteomes" id="UP000662637">
    <property type="component" value="Unassembled WGS sequence"/>
</dbReference>